<dbReference type="RefSeq" id="WP_003980629.1">
    <property type="nucleotide sequence ID" value="NZ_CP043497.1"/>
</dbReference>
<protein>
    <submittedName>
        <fullName evidence="4">Inosamine-phosphate amidinotransferase 1</fullName>
        <ecNumber evidence="4">2.1.4.2</ecNumber>
    </submittedName>
</protein>
<organism evidence="4 5">
    <name type="scientific">Streptomyces rimosus subsp. rimosus</name>
    <dbReference type="NCBI Taxonomy" id="132474"/>
    <lineage>
        <taxon>Bacteria</taxon>
        <taxon>Bacillati</taxon>
        <taxon>Actinomycetota</taxon>
        <taxon>Actinomycetes</taxon>
        <taxon>Kitasatosporales</taxon>
        <taxon>Streptomycetaceae</taxon>
        <taxon>Streptomyces</taxon>
    </lineage>
</organism>
<proteinExistence type="inferred from homology"/>
<dbReference type="GO" id="GO:0015069">
    <property type="term" value="F:scyllo-inosamine-4-phosphate amidinotransferase activity"/>
    <property type="evidence" value="ECO:0007669"/>
    <property type="project" value="UniProtKB-EC"/>
</dbReference>
<comment type="similarity">
    <text evidence="1">Belongs to the amidinotransferase family.</text>
</comment>
<evidence type="ECO:0000313" key="4">
    <source>
        <dbReference type="EMBL" id="UNZ08351.1"/>
    </source>
</evidence>
<dbReference type="PANTHER" id="PTHR10488">
    <property type="entry name" value="GLYCINE AMIDINOTRANSFERASE, MITOCHONDRIAL"/>
    <property type="match status" value="1"/>
</dbReference>
<evidence type="ECO:0000256" key="3">
    <source>
        <dbReference type="SAM" id="MobiDB-lite"/>
    </source>
</evidence>
<dbReference type="InterPro" id="IPR033195">
    <property type="entry name" value="AmidinoTrfase"/>
</dbReference>
<evidence type="ECO:0000313" key="5">
    <source>
        <dbReference type="Proteomes" id="UP000829494"/>
    </source>
</evidence>
<dbReference type="Gene3D" id="3.75.10.10">
    <property type="entry name" value="L-arginine/glycine Amidinotransferase, Chain A"/>
    <property type="match status" value="1"/>
</dbReference>
<keyword evidence="5" id="KW-1185">Reference proteome</keyword>
<dbReference type="EC" id="2.1.4.2" evidence="4"/>
<gene>
    <name evidence="4" type="primary">strB1</name>
    <name evidence="4" type="ORF">SRIMR7_39980</name>
</gene>
<accession>A0ABY3ZDF8</accession>
<feature type="region of interest" description="Disordered" evidence="3">
    <location>
        <begin position="31"/>
        <end position="52"/>
    </location>
</feature>
<dbReference type="Proteomes" id="UP000829494">
    <property type="component" value="Chromosome"/>
</dbReference>
<dbReference type="EMBL" id="CP094298">
    <property type="protein sequence ID" value="UNZ08351.1"/>
    <property type="molecule type" value="Genomic_DNA"/>
</dbReference>
<name>A0ABY3ZDF8_STRRM</name>
<keyword evidence="2 4" id="KW-0808">Transferase</keyword>
<sequence>MSRPTNLVNSWNEWDPLREIVVGVADNACFEPTEPGHRPQLRTPDGGSAPFPTGPKPAEMIERANEQLDGLVRLLESQGVTVHRPVAPDLASPLRTPDFQVENQYCVVCPRDVMITLGNEIIEATMSRRARYFEYQAYRKLVYSYWNNDPGMVWTVAPKPSMADSMYRQEFWEWPLEERHRRMHSSEFCVTQDEVVFDAADISRFGRDIVVQESMTTNRSGIHWLKRHLEPRGFRVHPVHFPLDFFPSHIDCTFVPLRPGLVLTNPERPLREGEEQLFLRNGWELVDVPQPTSTNDEMPKYCQSSKWLSMNVLSISPTKVVCEEREKPLQDLLDKLGFEVFPVPFRDVFEYGGSLHCATWDVNREGTAEDYFPVNDYRPLAEGPRILG</sequence>
<evidence type="ECO:0000256" key="1">
    <source>
        <dbReference type="ARBA" id="ARBA00006943"/>
    </source>
</evidence>
<reference evidence="4 5" key="1">
    <citation type="submission" date="2022-03" db="EMBL/GenBank/DDBJ databases">
        <title>Complete genome of Streptomyces rimosus ssp. rimosus R7 (=ATCC 10970).</title>
        <authorList>
            <person name="Beganovic S."/>
            <person name="Ruckert C."/>
            <person name="Busche T."/>
            <person name="Kalinowski J."/>
            <person name="Wittmann C."/>
        </authorList>
    </citation>
    <scope>NUCLEOTIDE SEQUENCE [LARGE SCALE GENOMIC DNA]</scope>
    <source>
        <strain evidence="4 5">R7</strain>
    </source>
</reference>
<evidence type="ECO:0000256" key="2">
    <source>
        <dbReference type="ARBA" id="ARBA00022679"/>
    </source>
</evidence>
<dbReference type="PANTHER" id="PTHR10488:SF1">
    <property type="entry name" value="GLYCINE AMIDINOTRANSFERASE, MITOCHONDRIAL"/>
    <property type="match status" value="1"/>
</dbReference>
<dbReference type="GeneID" id="66852498"/>
<dbReference type="SUPFAM" id="SSF55909">
    <property type="entry name" value="Pentein"/>
    <property type="match status" value="1"/>
</dbReference>